<feature type="region of interest" description="Disordered" evidence="1">
    <location>
        <begin position="344"/>
        <end position="382"/>
    </location>
</feature>
<evidence type="ECO:0000259" key="2">
    <source>
        <dbReference type="Pfam" id="PF23674"/>
    </source>
</evidence>
<dbReference type="AlphaFoldDB" id="A0A914W240"/>
<accession>A0A914W240</accession>
<reference evidence="4" key="1">
    <citation type="submission" date="2022-11" db="UniProtKB">
        <authorList>
            <consortium name="WormBaseParasite"/>
        </authorList>
    </citation>
    <scope>IDENTIFICATION</scope>
</reference>
<feature type="compositionally biased region" description="Polar residues" evidence="1">
    <location>
        <begin position="104"/>
        <end position="117"/>
    </location>
</feature>
<feature type="compositionally biased region" description="Low complexity" evidence="1">
    <location>
        <begin position="130"/>
        <end position="149"/>
    </location>
</feature>
<evidence type="ECO:0000256" key="1">
    <source>
        <dbReference type="SAM" id="MobiDB-lite"/>
    </source>
</evidence>
<name>A0A914W240_9BILA</name>
<keyword evidence="3" id="KW-1185">Reference proteome</keyword>
<protein>
    <recommendedName>
        <fullName evidence="2">RYYR-CCHC domain-containing protein</fullName>
    </recommendedName>
</protein>
<feature type="compositionally biased region" description="Polar residues" evidence="1">
    <location>
        <begin position="66"/>
        <end position="76"/>
    </location>
</feature>
<proteinExistence type="predicted"/>
<evidence type="ECO:0000313" key="3">
    <source>
        <dbReference type="Proteomes" id="UP000887566"/>
    </source>
</evidence>
<feature type="region of interest" description="Disordered" evidence="1">
    <location>
        <begin position="57"/>
        <end position="153"/>
    </location>
</feature>
<sequence length="382" mass="42853">MALNWNDENVMRALEDYKEKKIANLAELQTIVHDLTGVLVSRMTLSRRVRGERMYNAVGRPPARLQNRNANLTASPNGWGAFAQSSSSSAAAANSPPSPSSNPTNDDTPPILQSSSTRPKRNAAKKYRVSRATPASASAPYTPARTPTTKRSKETEWIVVEPTMEEALSKRLSNNILTVPIGDGFVRQYCLTKQNHDGSVKYYRCSRCEGLHRKLNTGIHPKLQVRNGLISVQQVHQPHHPDCHPIKEVKALAMEIDRRCRKEVREGRFAPREIYEMGFDEVLKLSEVVDSPRSSESLLAMFPGWNAVRSQFYRLRKLKKNEDTPESLLNAIGAADEAEDVELEGAEQAFEEVPLLEQEQQQEEGDKSLPTQMIEPELAISR</sequence>
<feature type="domain" description="RYYR-CCHC" evidence="2">
    <location>
        <begin position="165"/>
        <end position="243"/>
    </location>
</feature>
<dbReference type="Pfam" id="PF23674">
    <property type="entry name" value="RYYR-CCHC"/>
    <property type="match status" value="1"/>
</dbReference>
<evidence type="ECO:0000313" key="4">
    <source>
        <dbReference type="WBParaSite" id="PSAMB.scaffold2859size20862.g19409.t1"/>
    </source>
</evidence>
<feature type="compositionally biased region" description="Basic residues" evidence="1">
    <location>
        <begin position="118"/>
        <end position="129"/>
    </location>
</feature>
<dbReference type="Proteomes" id="UP000887566">
    <property type="component" value="Unplaced"/>
</dbReference>
<dbReference type="InterPro" id="IPR057001">
    <property type="entry name" value="RYYR-CCHC"/>
</dbReference>
<dbReference type="WBParaSite" id="PSAMB.scaffold2859size20862.g19409.t1">
    <property type="protein sequence ID" value="PSAMB.scaffold2859size20862.g19409.t1"/>
    <property type="gene ID" value="PSAMB.scaffold2859size20862.g19409"/>
</dbReference>
<feature type="compositionally biased region" description="Low complexity" evidence="1">
    <location>
        <begin position="85"/>
        <end position="95"/>
    </location>
</feature>
<organism evidence="3 4">
    <name type="scientific">Plectus sambesii</name>
    <dbReference type="NCBI Taxonomy" id="2011161"/>
    <lineage>
        <taxon>Eukaryota</taxon>
        <taxon>Metazoa</taxon>
        <taxon>Ecdysozoa</taxon>
        <taxon>Nematoda</taxon>
        <taxon>Chromadorea</taxon>
        <taxon>Plectida</taxon>
        <taxon>Plectina</taxon>
        <taxon>Plectoidea</taxon>
        <taxon>Plectidae</taxon>
        <taxon>Plectus</taxon>
    </lineage>
</organism>